<feature type="non-terminal residue" evidence="1">
    <location>
        <position position="90"/>
    </location>
</feature>
<feature type="non-terminal residue" evidence="1">
    <location>
        <position position="1"/>
    </location>
</feature>
<dbReference type="Proteomes" id="UP000054477">
    <property type="component" value="Unassembled WGS sequence"/>
</dbReference>
<proteinExistence type="predicted"/>
<accession>A0A0C9XSG4</accession>
<dbReference type="STRING" id="1095629.A0A0C9XSG4"/>
<reference evidence="2" key="2">
    <citation type="submission" date="2015-01" db="EMBL/GenBank/DDBJ databases">
        <title>Evolutionary Origins and Diversification of the Mycorrhizal Mutualists.</title>
        <authorList>
            <consortium name="DOE Joint Genome Institute"/>
            <consortium name="Mycorrhizal Genomics Consortium"/>
            <person name="Kohler A."/>
            <person name="Kuo A."/>
            <person name="Nagy L.G."/>
            <person name="Floudas D."/>
            <person name="Copeland A."/>
            <person name="Barry K.W."/>
            <person name="Cichocki N."/>
            <person name="Veneault-Fourrey C."/>
            <person name="LaButti K."/>
            <person name="Lindquist E.A."/>
            <person name="Lipzen A."/>
            <person name="Lundell T."/>
            <person name="Morin E."/>
            <person name="Murat C."/>
            <person name="Riley R."/>
            <person name="Ohm R."/>
            <person name="Sun H."/>
            <person name="Tunlid A."/>
            <person name="Henrissat B."/>
            <person name="Grigoriev I.V."/>
            <person name="Hibbett D.S."/>
            <person name="Martin F."/>
        </authorList>
    </citation>
    <scope>NUCLEOTIDE SEQUENCE [LARGE SCALE GENOMIC DNA]</scope>
    <source>
        <strain evidence="2">LaAM-08-1</strain>
    </source>
</reference>
<protein>
    <submittedName>
        <fullName evidence="1">Unplaced genomic scaffold K443scaffold_32, whole genome shotgun sequence</fullName>
    </submittedName>
</protein>
<dbReference type="OrthoDB" id="3153758at2759"/>
<dbReference type="AlphaFoldDB" id="A0A0C9XSG4"/>
<evidence type="ECO:0000313" key="1">
    <source>
        <dbReference type="EMBL" id="KIK04619.1"/>
    </source>
</evidence>
<keyword evidence="2" id="KW-1185">Reference proteome</keyword>
<gene>
    <name evidence="1" type="ORF">K443DRAFT_78767</name>
</gene>
<organism evidence="1 2">
    <name type="scientific">Laccaria amethystina LaAM-08-1</name>
    <dbReference type="NCBI Taxonomy" id="1095629"/>
    <lineage>
        <taxon>Eukaryota</taxon>
        <taxon>Fungi</taxon>
        <taxon>Dikarya</taxon>
        <taxon>Basidiomycota</taxon>
        <taxon>Agaricomycotina</taxon>
        <taxon>Agaricomycetes</taxon>
        <taxon>Agaricomycetidae</taxon>
        <taxon>Agaricales</taxon>
        <taxon>Agaricineae</taxon>
        <taxon>Hydnangiaceae</taxon>
        <taxon>Laccaria</taxon>
    </lineage>
</organism>
<evidence type="ECO:0000313" key="2">
    <source>
        <dbReference type="Proteomes" id="UP000054477"/>
    </source>
</evidence>
<sequence length="90" mass="10417">RKRGVYWDVPQGSEHCLAHGAREYSAKLQKTPFFTNWKDACQNTQAMIHNTVFESPTRCEKKWPFGAVMGYWVVNVSDPDCLPYWGSFVD</sequence>
<name>A0A0C9XSG4_9AGAR</name>
<dbReference type="HOGENOM" id="CLU_2446649_0_0_1"/>
<dbReference type="EMBL" id="KN838567">
    <property type="protein sequence ID" value="KIK04619.1"/>
    <property type="molecule type" value="Genomic_DNA"/>
</dbReference>
<reference evidence="1 2" key="1">
    <citation type="submission" date="2014-04" db="EMBL/GenBank/DDBJ databases">
        <authorList>
            <consortium name="DOE Joint Genome Institute"/>
            <person name="Kuo A."/>
            <person name="Kohler A."/>
            <person name="Nagy L.G."/>
            <person name="Floudas D."/>
            <person name="Copeland A."/>
            <person name="Barry K.W."/>
            <person name="Cichocki N."/>
            <person name="Veneault-Fourrey C."/>
            <person name="LaButti K."/>
            <person name="Lindquist E.A."/>
            <person name="Lipzen A."/>
            <person name="Lundell T."/>
            <person name="Morin E."/>
            <person name="Murat C."/>
            <person name="Sun H."/>
            <person name="Tunlid A."/>
            <person name="Henrissat B."/>
            <person name="Grigoriev I.V."/>
            <person name="Hibbett D.S."/>
            <person name="Martin F."/>
            <person name="Nordberg H.P."/>
            <person name="Cantor M.N."/>
            <person name="Hua S.X."/>
        </authorList>
    </citation>
    <scope>NUCLEOTIDE SEQUENCE [LARGE SCALE GENOMIC DNA]</scope>
    <source>
        <strain evidence="1 2">LaAM-08-1</strain>
    </source>
</reference>